<accession>A0ABQ4D4V9</accession>
<dbReference type="Pfam" id="PF13349">
    <property type="entry name" value="DUF4097"/>
    <property type="match status" value="1"/>
</dbReference>
<organism evidence="2 3">
    <name type="scientific">Asanoa siamensis</name>
    <dbReference type="NCBI Taxonomy" id="926357"/>
    <lineage>
        <taxon>Bacteria</taxon>
        <taxon>Bacillati</taxon>
        <taxon>Actinomycetota</taxon>
        <taxon>Actinomycetes</taxon>
        <taxon>Micromonosporales</taxon>
        <taxon>Micromonosporaceae</taxon>
        <taxon>Asanoa</taxon>
    </lineage>
</organism>
<evidence type="ECO:0000259" key="1">
    <source>
        <dbReference type="Pfam" id="PF13349"/>
    </source>
</evidence>
<comment type="caution">
    <text evidence="2">The sequence shown here is derived from an EMBL/GenBank/DDBJ whole genome shotgun (WGS) entry which is preliminary data.</text>
</comment>
<keyword evidence="3" id="KW-1185">Reference proteome</keyword>
<feature type="domain" description="DUF4097" evidence="1">
    <location>
        <begin position="16"/>
        <end position="262"/>
    </location>
</feature>
<evidence type="ECO:0000313" key="3">
    <source>
        <dbReference type="Proteomes" id="UP000604117"/>
    </source>
</evidence>
<proteinExistence type="predicted"/>
<dbReference type="Proteomes" id="UP000604117">
    <property type="component" value="Unassembled WGS sequence"/>
</dbReference>
<gene>
    <name evidence="2" type="ORF">Asi02nite_80870</name>
</gene>
<evidence type="ECO:0000313" key="2">
    <source>
        <dbReference type="EMBL" id="GIF78569.1"/>
    </source>
</evidence>
<sequence>MQEFPVEGPVTVSFRIGSGSVDVVAEERTSAAVEVEPADRRGESRRLADETEVEFRGDTLHVVTPNQSGFRLRGGSVAIRVRVPLDSAITGKSASADVTCDGRVGTLQVEAASGDVTAEHVSGDATVGTASGDVRLSRVDGHLRAKGASGDLRVREVGGSVAGKYASGDVNVEEAGGDISVETASGDISIGRAQRGTARITSASGDVRIGVRAGTGVWFDVKTLSGDTRNGLDMSTSGPDAGEATGNQLNLQLRTMSGDIDIHRA</sequence>
<reference evidence="2 3" key="1">
    <citation type="submission" date="2021-01" db="EMBL/GenBank/DDBJ databases">
        <title>Whole genome shotgun sequence of Asanoa siamensis NBRC 107932.</title>
        <authorList>
            <person name="Komaki H."/>
            <person name="Tamura T."/>
        </authorList>
    </citation>
    <scope>NUCLEOTIDE SEQUENCE [LARGE SCALE GENOMIC DNA]</scope>
    <source>
        <strain evidence="2 3">NBRC 107932</strain>
    </source>
</reference>
<protein>
    <recommendedName>
        <fullName evidence="1">DUF4097 domain-containing protein</fullName>
    </recommendedName>
</protein>
<dbReference type="EMBL" id="BONE01000163">
    <property type="protein sequence ID" value="GIF78569.1"/>
    <property type="molecule type" value="Genomic_DNA"/>
</dbReference>
<dbReference type="InterPro" id="IPR025164">
    <property type="entry name" value="Toastrack_DUF4097"/>
</dbReference>
<name>A0ABQ4D4V9_9ACTN</name>
<dbReference type="RefSeq" id="WP_203719395.1">
    <property type="nucleotide sequence ID" value="NZ_BONE01000163.1"/>
</dbReference>